<dbReference type="CDD" id="cd23933">
    <property type="entry name" value="ALDH_C"/>
    <property type="match status" value="1"/>
</dbReference>
<dbReference type="Pfam" id="PF09290">
    <property type="entry name" value="AcetDehyd-dimer"/>
    <property type="match status" value="1"/>
</dbReference>
<gene>
    <name evidence="2" type="ORF">AVDCRST_MAG67-3676</name>
</gene>
<dbReference type="InterPro" id="IPR015426">
    <property type="entry name" value="Acetylaldehyde_DH_C"/>
</dbReference>
<dbReference type="GO" id="GO:0008774">
    <property type="term" value="F:acetaldehyde dehydrogenase (acetylating) activity"/>
    <property type="evidence" value="ECO:0007669"/>
    <property type="project" value="UniProtKB-EC"/>
</dbReference>
<name>A0A6J4TL73_9ACTN</name>
<accession>A0A6J4TL73</accession>
<sequence>MPVAARIFASRCWPTTRPTLEVVGGAGRGKAIIILNPVDPPILMRDTVFARVSEPDEASMVAAVETMVTRLQAYAPGYELLLCEVDGDLVTVMVRVRGAGDFLPRYAGNLDIMTAAAARVGDGIARRLQTTSAVA</sequence>
<proteinExistence type="predicted"/>
<reference evidence="2" key="1">
    <citation type="submission" date="2020-02" db="EMBL/GenBank/DDBJ databases">
        <authorList>
            <person name="Meier V. D."/>
        </authorList>
    </citation>
    <scope>NUCLEOTIDE SEQUENCE</scope>
    <source>
        <strain evidence="2">AVDCRST_MAG67</strain>
    </source>
</reference>
<dbReference type="EMBL" id="CADCVQ010000155">
    <property type="protein sequence ID" value="CAA9526065.1"/>
    <property type="molecule type" value="Genomic_DNA"/>
</dbReference>
<protein>
    <submittedName>
        <fullName evidence="2">Acetaldehyde dehydrogenase, acetylating, in gene cluster for degradation of phenols, cresols, catechol</fullName>
        <ecNumber evidence="2">1.2.1.10</ecNumber>
    </submittedName>
</protein>
<organism evidence="2">
    <name type="scientific">uncultured Solirubrobacteraceae bacterium</name>
    <dbReference type="NCBI Taxonomy" id="1162706"/>
    <lineage>
        <taxon>Bacteria</taxon>
        <taxon>Bacillati</taxon>
        <taxon>Actinomycetota</taxon>
        <taxon>Thermoleophilia</taxon>
        <taxon>Solirubrobacterales</taxon>
        <taxon>Solirubrobacteraceae</taxon>
        <taxon>environmental samples</taxon>
    </lineage>
</organism>
<dbReference type="SUPFAM" id="SSF55347">
    <property type="entry name" value="Glyceraldehyde-3-phosphate dehydrogenase-like, C-terminal domain"/>
    <property type="match status" value="1"/>
</dbReference>
<feature type="domain" description="Acetaldehyde dehydrogenase C-terminal" evidence="1">
    <location>
        <begin position="15"/>
        <end position="104"/>
    </location>
</feature>
<dbReference type="EC" id="1.2.1.10" evidence="2"/>
<evidence type="ECO:0000259" key="1">
    <source>
        <dbReference type="Pfam" id="PF09290"/>
    </source>
</evidence>
<dbReference type="AlphaFoldDB" id="A0A6J4TL73"/>
<evidence type="ECO:0000313" key="2">
    <source>
        <dbReference type="EMBL" id="CAA9526065.1"/>
    </source>
</evidence>
<dbReference type="Gene3D" id="3.30.360.10">
    <property type="entry name" value="Dihydrodipicolinate Reductase, domain 2"/>
    <property type="match status" value="1"/>
</dbReference>
<keyword evidence="2" id="KW-0560">Oxidoreductase</keyword>